<evidence type="ECO:0000313" key="2">
    <source>
        <dbReference type="EMBL" id="EYC32285.1"/>
    </source>
</evidence>
<evidence type="ECO:0000256" key="1">
    <source>
        <dbReference type="SAM" id="Phobius"/>
    </source>
</evidence>
<keyword evidence="1" id="KW-1133">Transmembrane helix</keyword>
<reference evidence="3" key="1">
    <citation type="journal article" date="2015" name="Nat. Genet.">
        <title>The genome and transcriptome of the zoonotic hookworm Ancylostoma ceylanicum identify infection-specific gene families.</title>
        <authorList>
            <person name="Schwarz E.M."/>
            <person name="Hu Y."/>
            <person name="Antoshechkin I."/>
            <person name="Miller M.M."/>
            <person name="Sternberg P.W."/>
            <person name="Aroian R.V."/>
        </authorList>
    </citation>
    <scope>NUCLEOTIDE SEQUENCE</scope>
    <source>
        <strain evidence="3">HY135</strain>
    </source>
</reference>
<keyword evidence="1" id="KW-0472">Membrane</keyword>
<gene>
    <name evidence="2" type="primary">Acey_s0003.g1496</name>
    <name evidence="2" type="ORF">Y032_0003g1496</name>
</gene>
<keyword evidence="1" id="KW-0812">Transmembrane</keyword>
<dbReference type="EMBL" id="JARK01001339">
    <property type="protein sequence ID" value="EYC32285.1"/>
    <property type="molecule type" value="Genomic_DNA"/>
</dbReference>
<name>A0A016VXY9_9BILA</name>
<proteinExistence type="predicted"/>
<dbReference type="OrthoDB" id="414175at2759"/>
<dbReference type="AlphaFoldDB" id="A0A016VXY9"/>
<organism evidence="2 3">
    <name type="scientific">Ancylostoma ceylanicum</name>
    <dbReference type="NCBI Taxonomy" id="53326"/>
    <lineage>
        <taxon>Eukaryota</taxon>
        <taxon>Metazoa</taxon>
        <taxon>Ecdysozoa</taxon>
        <taxon>Nematoda</taxon>
        <taxon>Chromadorea</taxon>
        <taxon>Rhabditida</taxon>
        <taxon>Rhabditina</taxon>
        <taxon>Rhabditomorpha</taxon>
        <taxon>Strongyloidea</taxon>
        <taxon>Ancylostomatidae</taxon>
        <taxon>Ancylostomatinae</taxon>
        <taxon>Ancylostoma</taxon>
    </lineage>
</organism>
<feature type="transmembrane region" description="Helical" evidence="1">
    <location>
        <begin position="39"/>
        <end position="59"/>
    </location>
</feature>
<dbReference type="Proteomes" id="UP000024635">
    <property type="component" value="Unassembled WGS sequence"/>
</dbReference>
<accession>A0A016VXY9</accession>
<comment type="caution">
    <text evidence="2">The sequence shown here is derived from an EMBL/GenBank/DDBJ whole genome shotgun (WGS) entry which is preliminary data.</text>
</comment>
<sequence length="84" mass="10276">MKALFGTKDNTIRPHHFWFEILVIYLYQSVRPANAGLSDFFWCLYTTTLHYILLIYYYFTYFTLYQKKKLLQNPLKETNQYSPM</sequence>
<keyword evidence="3" id="KW-1185">Reference proteome</keyword>
<evidence type="ECO:0000313" key="3">
    <source>
        <dbReference type="Proteomes" id="UP000024635"/>
    </source>
</evidence>
<protein>
    <submittedName>
        <fullName evidence="2">Uncharacterized protein</fullName>
    </submittedName>
</protein>